<dbReference type="EnsemblPlants" id="Zm00001eb161880_T001">
    <property type="protein sequence ID" value="Zm00001eb161880_P001"/>
    <property type="gene ID" value="Zm00001eb161880"/>
</dbReference>
<dbReference type="PANTHER" id="PTHR34189">
    <property type="entry name" value="TRANSMEMBRANE PROTEIN"/>
    <property type="match status" value="1"/>
</dbReference>
<dbReference type="Gramene" id="Zm00001eb161880_T001">
    <property type="protein sequence ID" value="Zm00001eb161880_P001"/>
    <property type="gene ID" value="Zm00001eb161880"/>
</dbReference>
<reference evidence="4" key="1">
    <citation type="submission" date="2015-12" db="EMBL/GenBank/DDBJ databases">
        <title>Update maize B73 reference genome by single molecule sequencing technologies.</title>
        <authorList>
            <consortium name="Maize Genome Sequencing Project"/>
            <person name="Ware D."/>
        </authorList>
    </citation>
    <scope>NUCLEOTIDE SEQUENCE [LARGE SCALE GENOMIC DNA]</scope>
    <source>
        <strain evidence="4">cv. B73</strain>
    </source>
</reference>
<dbReference type="AlphaFoldDB" id="A0A804NHZ0"/>
<proteinExistence type="predicted"/>
<name>A0A804NHZ0_MAIZE</name>
<sequence>MHRSSSYYLQQSSSSSSSVSSSSLAATGGAASPGPSSTAGVMDVDQLPTYDPRSDVAKKEALDASRADLARALVHLIPVGVLLCGLLLWSFSDTDFPAEDGVLLEKGEGRMAVAGVRIMPRPRSSVTMEKGGDGRTTEDSDPVGKAHGTNKRRVLLRSEMEHSPVRVYMSGWLLRRWWKNFLHRNGINNLELDYDREQQGLDARRGGGDLSEEKQEHEILQK</sequence>
<reference evidence="3" key="2">
    <citation type="submission" date="2019-07" db="EMBL/GenBank/DDBJ databases">
        <authorList>
            <person name="Seetharam A."/>
            <person name="Woodhouse M."/>
            <person name="Cannon E."/>
        </authorList>
    </citation>
    <scope>NUCLEOTIDE SEQUENCE [LARGE SCALE GENOMIC DNA]</scope>
    <source>
        <strain evidence="3">cv. B73</strain>
    </source>
</reference>
<dbReference type="Proteomes" id="UP000007305">
    <property type="component" value="Chromosome 3"/>
</dbReference>
<feature type="region of interest" description="Disordered" evidence="1">
    <location>
        <begin position="124"/>
        <end position="151"/>
    </location>
</feature>
<feature type="region of interest" description="Disordered" evidence="1">
    <location>
        <begin position="202"/>
        <end position="222"/>
    </location>
</feature>
<keyword evidence="2" id="KW-1133">Transmembrane helix</keyword>
<accession>A0A804NHZ0</accession>
<protein>
    <recommendedName>
        <fullName evidence="5">Transmembrane protein</fullName>
    </recommendedName>
</protein>
<organism evidence="3 4">
    <name type="scientific">Zea mays</name>
    <name type="common">Maize</name>
    <dbReference type="NCBI Taxonomy" id="4577"/>
    <lineage>
        <taxon>Eukaryota</taxon>
        <taxon>Viridiplantae</taxon>
        <taxon>Streptophyta</taxon>
        <taxon>Embryophyta</taxon>
        <taxon>Tracheophyta</taxon>
        <taxon>Spermatophyta</taxon>
        <taxon>Magnoliopsida</taxon>
        <taxon>Liliopsida</taxon>
        <taxon>Poales</taxon>
        <taxon>Poaceae</taxon>
        <taxon>PACMAD clade</taxon>
        <taxon>Panicoideae</taxon>
        <taxon>Andropogonodae</taxon>
        <taxon>Andropogoneae</taxon>
        <taxon>Tripsacinae</taxon>
        <taxon>Zea</taxon>
    </lineage>
</organism>
<evidence type="ECO:0000313" key="3">
    <source>
        <dbReference type="EnsemblPlants" id="Zm00001eb161880_P001"/>
    </source>
</evidence>
<evidence type="ECO:0000256" key="2">
    <source>
        <dbReference type="SAM" id="Phobius"/>
    </source>
</evidence>
<feature type="region of interest" description="Disordered" evidence="1">
    <location>
        <begin position="1"/>
        <end position="51"/>
    </location>
</feature>
<keyword evidence="2" id="KW-0812">Transmembrane</keyword>
<feature type="compositionally biased region" description="Basic and acidic residues" evidence="1">
    <location>
        <begin position="130"/>
        <end position="144"/>
    </location>
</feature>
<dbReference type="InParanoid" id="A0A804NHZ0"/>
<feature type="compositionally biased region" description="Low complexity" evidence="1">
    <location>
        <begin position="1"/>
        <end position="41"/>
    </location>
</feature>
<evidence type="ECO:0000256" key="1">
    <source>
        <dbReference type="SAM" id="MobiDB-lite"/>
    </source>
</evidence>
<evidence type="ECO:0000313" key="4">
    <source>
        <dbReference type="Proteomes" id="UP000007305"/>
    </source>
</evidence>
<reference evidence="3" key="3">
    <citation type="submission" date="2021-05" db="UniProtKB">
        <authorList>
            <consortium name="EnsemblPlants"/>
        </authorList>
    </citation>
    <scope>IDENTIFICATION</scope>
    <source>
        <strain evidence="3">cv. B73</strain>
    </source>
</reference>
<keyword evidence="2" id="KW-0472">Membrane</keyword>
<evidence type="ECO:0008006" key="5">
    <source>
        <dbReference type="Google" id="ProtNLM"/>
    </source>
</evidence>
<keyword evidence="4" id="KW-1185">Reference proteome</keyword>
<feature type="transmembrane region" description="Helical" evidence="2">
    <location>
        <begin position="72"/>
        <end position="91"/>
    </location>
</feature>
<dbReference type="PANTHER" id="PTHR34189:SF13">
    <property type="entry name" value="TRANSMEMBRANE PROTEIN"/>
    <property type="match status" value="1"/>
</dbReference>